<dbReference type="InterPro" id="IPR015917">
    <property type="entry name" value="Pept_C14A"/>
</dbReference>
<proteinExistence type="inferred from homology"/>
<protein>
    <recommendedName>
        <fullName evidence="2">Caspase family p20 domain-containing protein</fullName>
    </recommendedName>
</protein>
<dbReference type="GO" id="GO:0006508">
    <property type="term" value="P:proteolysis"/>
    <property type="evidence" value="ECO:0007669"/>
    <property type="project" value="InterPro"/>
</dbReference>
<dbReference type="InterPro" id="IPR001309">
    <property type="entry name" value="Pept_C14_p20"/>
</dbReference>
<dbReference type="OrthoDB" id="6044770at2759"/>
<dbReference type="Pfam" id="PF00656">
    <property type="entry name" value="Peptidase_C14"/>
    <property type="match status" value="1"/>
</dbReference>
<organism evidence="3 4">
    <name type="scientific">Reticulomyxa filosa</name>
    <dbReference type="NCBI Taxonomy" id="46433"/>
    <lineage>
        <taxon>Eukaryota</taxon>
        <taxon>Sar</taxon>
        <taxon>Rhizaria</taxon>
        <taxon>Retaria</taxon>
        <taxon>Foraminifera</taxon>
        <taxon>Monothalamids</taxon>
        <taxon>Reticulomyxidae</taxon>
        <taxon>Reticulomyxa</taxon>
    </lineage>
</organism>
<dbReference type="Gene3D" id="3.40.50.1460">
    <property type="match status" value="1"/>
</dbReference>
<sequence length="377" mass="43310">MPDGLSVLSINAEPIETVAVATDYSSVLHFLSVVRITDADISLLDKRKKEELIAYLIVDERKELIRMKELTFEELLRQSHNCLELRHFQEMKNGRLRLELVNIVDDIIESDEDVKKEFENEEPTFKIIWTSFQQTIIGKTKTIKNALVIMIAISEYIDNTTWCNLPNVKEKDITNFKQLFEQELKYDVVCNQSSKMTKQDVQSFLIKLIANSELHENTHKYDGLIIIICGHGDDGNIVASDGKLVSIDKIQSSFNCSELESFKDLPKIFIIDACRGENIPKSYEPIMRGKESLCGHQDDGFLIIWSTTKGHKVADLSLLSKSVNKVVTSKYKIGYPFKQMLQDIRTDIRSNKSSEWYCVESQDTTDYDIIFQQRTSV</sequence>
<dbReference type="InterPro" id="IPR011600">
    <property type="entry name" value="Pept_C14_caspase"/>
</dbReference>
<gene>
    <name evidence="3" type="ORF">RFI_05515</name>
</gene>
<dbReference type="GO" id="GO:0072557">
    <property type="term" value="C:IPAF inflammasome complex"/>
    <property type="evidence" value="ECO:0007669"/>
    <property type="project" value="TreeGrafter"/>
</dbReference>
<comment type="caution">
    <text evidence="3">The sequence shown here is derived from an EMBL/GenBank/DDBJ whole genome shotgun (WGS) entry which is preliminary data.</text>
</comment>
<evidence type="ECO:0000313" key="3">
    <source>
        <dbReference type="EMBL" id="ETO31606.1"/>
    </source>
</evidence>
<evidence type="ECO:0000259" key="2">
    <source>
        <dbReference type="PROSITE" id="PS50208"/>
    </source>
</evidence>
<name>X6P029_RETFI</name>
<dbReference type="InterPro" id="IPR029030">
    <property type="entry name" value="Caspase-like_dom_sf"/>
</dbReference>
<dbReference type="EMBL" id="ASPP01004819">
    <property type="protein sequence ID" value="ETO31606.1"/>
    <property type="molecule type" value="Genomic_DNA"/>
</dbReference>
<keyword evidence="4" id="KW-1185">Reference proteome</keyword>
<dbReference type="SMART" id="SM00115">
    <property type="entry name" value="CASc"/>
    <property type="match status" value="1"/>
</dbReference>
<dbReference type="PANTHER" id="PTHR47901:SF3">
    <property type="entry name" value="CASPASE-1"/>
    <property type="match status" value="1"/>
</dbReference>
<evidence type="ECO:0000313" key="4">
    <source>
        <dbReference type="Proteomes" id="UP000023152"/>
    </source>
</evidence>
<dbReference type="Proteomes" id="UP000023152">
    <property type="component" value="Unassembled WGS sequence"/>
</dbReference>
<dbReference type="PANTHER" id="PTHR47901">
    <property type="entry name" value="CASPASE RECRUITMENT DOMAIN-CONTAINING PROTEIN 18"/>
    <property type="match status" value="1"/>
</dbReference>
<dbReference type="InterPro" id="IPR002398">
    <property type="entry name" value="Pept_C14"/>
</dbReference>
<accession>X6P029</accession>
<dbReference type="AlphaFoldDB" id="X6P029"/>
<dbReference type="GO" id="GO:0004197">
    <property type="term" value="F:cysteine-type endopeptidase activity"/>
    <property type="evidence" value="ECO:0007669"/>
    <property type="project" value="InterPro"/>
</dbReference>
<dbReference type="GO" id="GO:0072559">
    <property type="term" value="C:NLRP3 inflammasome complex"/>
    <property type="evidence" value="ECO:0007669"/>
    <property type="project" value="TreeGrafter"/>
</dbReference>
<feature type="domain" description="Caspase family p20" evidence="2">
    <location>
        <begin position="182"/>
        <end position="278"/>
    </location>
</feature>
<comment type="similarity">
    <text evidence="1">Belongs to the peptidase C14A family.</text>
</comment>
<reference evidence="3 4" key="1">
    <citation type="journal article" date="2013" name="Curr. Biol.">
        <title>The Genome of the Foraminiferan Reticulomyxa filosa.</title>
        <authorList>
            <person name="Glockner G."/>
            <person name="Hulsmann N."/>
            <person name="Schleicher M."/>
            <person name="Noegel A.A."/>
            <person name="Eichinger L."/>
            <person name="Gallinger C."/>
            <person name="Pawlowski J."/>
            <person name="Sierra R."/>
            <person name="Euteneuer U."/>
            <person name="Pillet L."/>
            <person name="Moustafa A."/>
            <person name="Platzer M."/>
            <person name="Groth M."/>
            <person name="Szafranski K."/>
            <person name="Schliwa M."/>
        </authorList>
    </citation>
    <scope>NUCLEOTIDE SEQUENCE [LARGE SCALE GENOMIC DNA]</scope>
</reference>
<evidence type="ECO:0000256" key="1">
    <source>
        <dbReference type="ARBA" id="ARBA00010134"/>
    </source>
</evidence>
<dbReference type="PROSITE" id="PS50208">
    <property type="entry name" value="CASPASE_P20"/>
    <property type="match status" value="1"/>
</dbReference>
<dbReference type="GO" id="GO:0097169">
    <property type="term" value="C:AIM2 inflammasome complex"/>
    <property type="evidence" value="ECO:0007669"/>
    <property type="project" value="TreeGrafter"/>
</dbReference>
<dbReference type="SUPFAM" id="SSF52129">
    <property type="entry name" value="Caspase-like"/>
    <property type="match status" value="1"/>
</dbReference>